<keyword evidence="3" id="KW-1185">Reference proteome</keyword>
<keyword evidence="1" id="KW-0472">Membrane</keyword>
<dbReference type="AlphaFoldDB" id="A0A0M4QYR1"/>
<accession>A0A0M4QYR1</accession>
<protein>
    <recommendedName>
        <fullName evidence="4">Small integral membrane protein</fullName>
    </recommendedName>
</protein>
<dbReference type="RefSeq" id="WP_062008528.1">
    <property type="nucleotide sequence ID" value="NZ_CP012677.1"/>
</dbReference>
<dbReference type="PATRIC" id="fig|656366.3.peg.3594"/>
<keyword evidence="1" id="KW-0812">Transmembrane</keyword>
<organism evidence="2 3">
    <name type="scientific">Arthrobacter alpinus</name>
    <dbReference type="NCBI Taxonomy" id="656366"/>
    <lineage>
        <taxon>Bacteria</taxon>
        <taxon>Bacillati</taxon>
        <taxon>Actinomycetota</taxon>
        <taxon>Actinomycetes</taxon>
        <taxon>Micrococcales</taxon>
        <taxon>Micrococcaceae</taxon>
        <taxon>Arthrobacter</taxon>
    </lineage>
</organism>
<name>A0A0M4QYR1_9MICC</name>
<evidence type="ECO:0008006" key="4">
    <source>
        <dbReference type="Google" id="ProtNLM"/>
    </source>
</evidence>
<gene>
    <name evidence="2" type="ORF">AOC05_16675</name>
</gene>
<dbReference type="KEGG" id="aaq:AOC05_16675"/>
<dbReference type="Proteomes" id="UP000062833">
    <property type="component" value="Chromosome"/>
</dbReference>
<keyword evidence="1" id="KW-1133">Transmembrane helix</keyword>
<evidence type="ECO:0000256" key="1">
    <source>
        <dbReference type="SAM" id="Phobius"/>
    </source>
</evidence>
<evidence type="ECO:0000313" key="2">
    <source>
        <dbReference type="EMBL" id="ALE93573.1"/>
    </source>
</evidence>
<evidence type="ECO:0000313" key="3">
    <source>
        <dbReference type="Proteomes" id="UP000062833"/>
    </source>
</evidence>
<proteinExistence type="predicted"/>
<feature type="transmembrane region" description="Helical" evidence="1">
    <location>
        <begin position="12"/>
        <end position="40"/>
    </location>
</feature>
<sequence>MNLTVVCAAFGAFLAFMGFQFGFWGFLIGAIFIAVGAFVGRAAGGKLDWRGVVDALTGRRSSS</sequence>
<reference evidence="3" key="1">
    <citation type="submission" date="2015-09" db="EMBL/GenBank/DDBJ databases">
        <title>Complete genome of Arthrobacter alpinus strain R3.8.</title>
        <authorList>
            <person name="See-Too W.S."/>
            <person name="Chan K.G."/>
        </authorList>
    </citation>
    <scope>NUCLEOTIDE SEQUENCE [LARGE SCALE GENOMIC DNA]</scope>
    <source>
        <strain evidence="3">R3.8</strain>
    </source>
</reference>
<dbReference type="EMBL" id="CP012677">
    <property type="protein sequence ID" value="ALE93573.1"/>
    <property type="molecule type" value="Genomic_DNA"/>
</dbReference>